<feature type="transmembrane region" description="Helical" evidence="1">
    <location>
        <begin position="35"/>
        <end position="53"/>
    </location>
</feature>
<evidence type="ECO:0000313" key="2">
    <source>
        <dbReference type="EMBL" id="BBF87488.1"/>
    </source>
</evidence>
<reference evidence="3" key="1">
    <citation type="journal article" date="2017" name="Biotechnol. Biofuels">
        <title>Evaluation of environmental bacterial communities as a factor affecting the growth of duckweed Lemna minor.</title>
        <authorList>
            <person name="Ishizawa H."/>
            <person name="Kuroda M."/>
            <person name="Morikawa M."/>
            <person name="Ike M."/>
        </authorList>
    </citation>
    <scope>NUCLEOTIDE SEQUENCE [LARGE SCALE GENOMIC DNA]</scope>
    <source>
        <strain evidence="3">H3</strain>
    </source>
</reference>
<gene>
    <name evidence="2" type="ORF">DLM_3909</name>
</gene>
<sequence>MRCLLGNPKAVAGRAFLLTGFDGIATPLQCCRGRLAIFVMLFFVLIVFVLFSANSS</sequence>
<evidence type="ECO:0000313" key="3">
    <source>
        <dbReference type="Proteomes" id="UP000198290"/>
    </source>
</evidence>
<dbReference type="AlphaFoldDB" id="A0A3G9GHZ0"/>
<dbReference type="Proteomes" id="UP000198290">
    <property type="component" value="Chromosome"/>
</dbReference>
<dbReference type="EMBL" id="AP018823">
    <property type="protein sequence ID" value="BBF87488.1"/>
    <property type="molecule type" value="Genomic_DNA"/>
</dbReference>
<reference evidence="2 3" key="2">
    <citation type="journal article" date="2017" name="Genome Announc.">
        <title>Draft genome sequence of Aquitalea magnusonii strain H3, a plant growth-promoting bacterium of duckweed Lemna minor.</title>
        <authorList>
            <person name="Ishizawa H."/>
            <person name="Kuroda M."/>
            <person name="Ike M."/>
        </authorList>
    </citation>
    <scope>NUCLEOTIDE SEQUENCE [LARGE SCALE GENOMIC DNA]</scope>
    <source>
        <strain evidence="2 3">H3</strain>
    </source>
</reference>
<evidence type="ECO:0000256" key="1">
    <source>
        <dbReference type="SAM" id="Phobius"/>
    </source>
</evidence>
<name>A0A3G9GHZ0_9NEIS</name>
<keyword evidence="1" id="KW-0472">Membrane</keyword>
<reference evidence="3" key="3">
    <citation type="journal article" date="2017" name="Plant Physiol. Biochem.">
        <title>Differential oxidative and antioxidative response of duckweed Lemna minor toward plant growth promoting/inhibiting bacteria.</title>
        <authorList>
            <person name="Ishizawa H."/>
            <person name="Kuroda M."/>
            <person name="Morikawa M."/>
            <person name="Ike M."/>
        </authorList>
    </citation>
    <scope>NUCLEOTIDE SEQUENCE [LARGE SCALE GENOMIC DNA]</scope>
    <source>
        <strain evidence="3">H3</strain>
    </source>
</reference>
<keyword evidence="1" id="KW-1133">Transmembrane helix</keyword>
<protein>
    <submittedName>
        <fullName evidence="2">Uncharacterized protein</fullName>
    </submittedName>
</protein>
<proteinExistence type="predicted"/>
<keyword evidence="3" id="KW-1185">Reference proteome</keyword>
<dbReference type="KEGG" id="amah:DLM_3909"/>
<keyword evidence="1" id="KW-0812">Transmembrane</keyword>
<accession>A0A3G9GHZ0</accession>
<organism evidence="2 3">
    <name type="scientific">Aquitalea magnusonii</name>
    <dbReference type="NCBI Taxonomy" id="332411"/>
    <lineage>
        <taxon>Bacteria</taxon>
        <taxon>Pseudomonadati</taxon>
        <taxon>Pseudomonadota</taxon>
        <taxon>Betaproteobacteria</taxon>
        <taxon>Neisseriales</taxon>
        <taxon>Chromobacteriaceae</taxon>
        <taxon>Aquitalea</taxon>
    </lineage>
</organism>